<dbReference type="InterPro" id="IPR001810">
    <property type="entry name" value="F-box_dom"/>
</dbReference>
<dbReference type="InterPro" id="IPR036047">
    <property type="entry name" value="F-box-like_dom_sf"/>
</dbReference>
<dbReference type="Proteomes" id="UP000631114">
    <property type="component" value="Unassembled WGS sequence"/>
</dbReference>
<dbReference type="Pfam" id="PF12937">
    <property type="entry name" value="F-box-like"/>
    <property type="match status" value="1"/>
</dbReference>
<comment type="caution">
    <text evidence="2">The sequence shown here is derived from an EMBL/GenBank/DDBJ whole genome shotgun (WGS) entry which is preliminary data.</text>
</comment>
<dbReference type="EMBL" id="JADFTS010000006">
    <property type="protein sequence ID" value="KAF9602601.1"/>
    <property type="molecule type" value="Genomic_DNA"/>
</dbReference>
<dbReference type="SUPFAM" id="SSF52047">
    <property type="entry name" value="RNI-like"/>
    <property type="match status" value="1"/>
</dbReference>
<proteinExistence type="predicted"/>
<dbReference type="InterPro" id="IPR032675">
    <property type="entry name" value="LRR_dom_sf"/>
</dbReference>
<name>A0A835HPI2_9MAGN</name>
<dbReference type="PANTHER" id="PTHR38926:SF13">
    <property type="entry name" value="F-BOX DOMAIN CONTAINING PROTEIN, EXPRESSED"/>
    <property type="match status" value="1"/>
</dbReference>
<dbReference type="AlphaFoldDB" id="A0A835HPI2"/>
<evidence type="ECO:0000313" key="3">
    <source>
        <dbReference type="Proteomes" id="UP000631114"/>
    </source>
</evidence>
<reference evidence="2 3" key="1">
    <citation type="submission" date="2020-10" db="EMBL/GenBank/DDBJ databases">
        <title>The Coptis chinensis genome and diversification of protoberbering-type alkaloids.</title>
        <authorList>
            <person name="Wang B."/>
            <person name="Shu S."/>
            <person name="Song C."/>
            <person name="Liu Y."/>
        </authorList>
    </citation>
    <scope>NUCLEOTIDE SEQUENCE [LARGE SCALE GENOMIC DNA]</scope>
    <source>
        <strain evidence="2">HL-2020</strain>
        <tissue evidence="2">Leaf</tissue>
    </source>
</reference>
<evidence type="ECO:0000259" key="1">
    <source>
        <dbReference type="Pfam" id="PF12937"/>
    </source>
</evidence>
<gene>
    <name evidence="2" type="ORF">IFM89_030207</name>
</gene>
<accession>A0A835HPI2</accession>
<organism evidence="2 3">
    <name type="scientific">Coptis chinensis</name>
    <dbReference type="NCBI Taxonomy" id="261450"/>
    <lineage>
        <taxon>Eukaryota</taxon>
        <taxon>Viridiplantae</taxon>
        <taxon>Streptophyta</taxon>
        <taxon>Embryophyta</taxon>
        <taxon>Tracheophyta</taxon>
        <taxon>Spermatophyta</taxon>
        <taxon>Magnoliopsida</taxon>
        <taxon>Ranunculales</taxon>
        <taxon>Ranunculaceae</taxon>
        <taxon>Coptidoideae</taxon>
        <taxon>Coptis</taxon>
    </lineage>
</organism>
<dbReference type="Gene3D" id="1.20.1280.50">
    <property type="match status" value="1"/>
</dbReference>
<keyword evidence="3" id="KW-1185">Reference proteome</keyword>
<dbReference type="PANTHER" id="PTHR38926">
    <property type="entry name" value="F-BOX DOMAIN CONTAINING PROTEIN, EXPRESSED"/>
    <property type="match status" value="1"/>
</dbReference>
<protein>
    <recommendedName>
        <fullName evidence="1">F-box domain-containing protein</fullName>
    </recommendedName>
</protein>
<dbReference type="SUPFAM" id="SSF81383">
    <property type="entry name" value="F-box domain"/>
    <property type="match status" value="1"/>
</dbReference>
<sequence>MDNTNSTARRWEDINTDVLVKIFLSFNVIELTSGVSRVCSSWRIASCDPILWKTIDFGVVQSKFIKIPASPYIWVANSSDNNFLKVLKIALGLSHESVRCLIFHLDLYVKDDQLIYIAERCPHLKRLVLPAWNRITKSCICQAVCKWEELESLTMPSIRDPPYILEVIGMNCKNFTQLKVMGPFNVLFASTIATFLPKLKVLSLRCSLLCKEALDLILESLEHLEVLNISHCLFIEIPPPPAPRKLSRELSKSILVKALRLREFFTCQEDSCVLCQRMIIDDGHLRWYKCEEGLWRKDEVSSLAS</sequence>
<dbReference type="OrthoDB" id="722566at2759"/>
<dbReference type="Gene3D" id="3.80.10.10">
    <property type="entry name" value="Ribonuclease Inhibitor"/>
    <property type="match status" value="1"/>
</dbReference>
<feature type="domain" description="F-box" evidence="1">
    <location>
        <begin position="17"/>
        <end position="57"/>
    </location>
</feature>
<evidence type="ECO:0000313" key="2">
    <source>
        <dbReference type="EMBL" id="KAF9602601.1"/>
    </source>
</evidence>